<evidence type="ECO:0000256" key="9">
    <source>
        <dbReference type="ARBA" id="ARBA00022840"/>
    </source>
</evidence>
<comment type="similarity">
    <text evidence="2">Belongs to the PI3/PI4-kinase family. ATM subfamily.</text>
</comment>
<dbReference type="PROSITE" id="PS51189">
    <property type="entry name" value="FAT"/>
    <property type="match status" value="1"/>
</dbReference>
<dbReference type="EMBL" id="GECZ01002171">
    <property type="protein sequence ID" value="JAS67598.1"/>
    <property type="molecule type" value="Transcribed_RNA"/>
</dbReference>
<feature type="domain" description="FATC" evidence="15">
    <location>
        <begin position="604"/>
        <end position="636"/>
    </location>
</feature>
<dbReference type="GO" id="GO:0000077">
    <property type="term" value="P:DNA damage checkpoint signaling"/>
    <property type="evidence" value="ECO:0007669"/>
    <property type="project" value="TreeGrafter"/>
</dbReference>
<evidence type="ECO:0000259" key="13">
    <source>
        <dbReference type="PROSITE" id="PS50290"/>
    </source>
</evidence>
<dbReference type="SUPFAM" id="SSF56112">
    <property type="entry name" value="Protein kinase-like (PK-like)"/>
    <property type="match status" value="1"/>
</dbReference>
<dbReference type="Pfam" id="PF00454">
    <property type="entry name" value="PI3_PI4_kinase"/>
    <property type="match status" value="1"/>
</dbReference>
<dbReference type="Gene3D" id="1.10.1070.11">
    <property type="entry name" value="Phosphatidylinositol 3-/4-kinase, catalytic domain"/>
    <property type="match status" value="1"/>
</dbReference>
<dbReference type="PANTHER" id="PTHR11139:SF69">
    <property type="entry name" value="SERINE_THREONINE-PROTEIN KINASE ATR"/>
    <property type="match status" value="1"/>
</dbReference>
<comment type="subcellular location">
    <subcellularLocation>
        <location evidence="1">Nucleus</location>
    </subcellularLocation>
</comment>
<dbReference type="PROSITE" id="PS50290">
    <property type="entry name" value="PI3_4_KINASE_3"/>
    <property type="match status" value="1"/>
</dbReference>
<evidence type="ECO:0000256" key="4">
    <source>
        <dbReference type="ARBA" id="ARBA00022527"/>
    </source>
</evidence>
<dbReference type="InterPro" id="IPR000403">
    <property type="entry name" value="PI3/4_kinase_cat_dom"/>
</dbReference>
<dbReference type="GO" id="GO:0005524">
    <property type="term" value="F:ATP binding"/>
    <property type="evidence" value="ECO:0007669"/>
    <property type="project" value="UniProtKB-KW"/>
</dbReference>
<evidence type="ECO:0000313" key="16">
    <source>
        <dbReference type="EMBL" id="JAS67598.1"/>
    </source>
</evidence>
<keyword evidence="8" id="KW-0418">Kinase</keyword>
<dbReference type="GO" id="GO:0004674">
    <property type="term" value="F:protein serine/threonine kinase activity"/>
    <property type="evidence" value="ECO:0007669"/>
    <property type="project" value="UniProtKB-KW"/>
</dbReference>
<evidence type="ECO:0000256" key="6">
    <source>
        <dbReference type="ARBA" id="ARBA00022741"/>
    </source>
</evidence>
<dbReference type="CDD" id="cd00892">
    <property type="entry name" value="PIKKc_ATR"/>
    <property type="match status" value="1"/>
</dbReference>
<accession>A0A1B6GYW7</accession>
<dbReference type="PANTHER" id="PTHR11139">
    <property type="entry name" value="ATAXIA TELANGIECTASIA MUTATED ATM -RELATED"/>
    <property type="match status" value="1"/>
</dbReference>
<evidence type="ECO:0000259" key="15">
    <source>
        <dbReference type="PROSITE" id="PS51190"/>
    </source>
</evidence>
<evidence type="ECO:0000259" key="14">
    <source>
        <dbReference type="PROSITE" id="PS51189"/>
    </source>
</evidence>
<dbReference type="Pfam" id="PF02260">
    <property type="entry name" value="FATC"/>
    <property type="match status" value="1"/>
</dbReference>
<dbReference type="GO" id="GO:0006281">
    <property type="term" value="P:DNA repair"/>
    <property type="evidence" value="ECO:0007669"/>
    <property type="project" value="UniProtKB-KW"/>
</dbReference>
<name>A0A1B6GYW7_9HEMI</name>
<evidence type="ECO:0000256" key="10">
    <source>
        <dbReference type="ARBA" id="ARBA00023204"/>
    </source>
</evidence>
<evidence type="ECO:0000256" key="2">
    <source>
        <dbReference type="ARBA" id="ARBA00010769"/>
    </source>
</evidence>
<evidence type="ECO:0000256" key="5">
    <source>
        <dbReference type="ARBA" id="ARBA00022679"/>
    </source>
</evidence>
<proteinExistence type="inferred from homology"/>
<dbReference type="InterPro" id="IPR050517">
    <property type="entry name" value="DDR_Repair_Kinase"/>
</dbReference>
<dbReference type="PROSITE" id="PS51190">
    <property type="entry name" value="FATC"/>
    <property type="match status" value="1"/>
</dbReference>
<evidence type="ECO:0000256" key="3">
    <source>
        <dbReference type="ARBA" id="ARBA00012513"/>
    </source>
</evidence>
<dbReference type="InterPro" id="IPR036940">
    <property type="entry name" value="PI3/4_kinase_cat_sf"/>
</dbReference>
<gene>
    <name evidence="16" type="ORF">g.8700</name>
</gene>
<keyword evidence="4" id="KW-0723">Serine/threonine-protein kinase</keyword>
<dbReference type="SMART" id="SM00146">
    <property type="entry name" value="PI3Kc"/>
    <property type="match status" value="1"/>
</dbReference>
<dbReference type="InterPro" id="IPR057564">
    <property type="entry name" value="HEAT_ATR"/>
</dbReference>
<feature type="coiled-coil region" evidence="12">
    <location>
        <begin position="570"/>
        <end position="597"/>
    </location>
</feature>
<evidence type="ECO:0000256" key="1">
    <source>
        <dbReference type="ARBA" id="ARBA00004123"/>
    </source>
</evidence>
<keyword evidence="5" id="KW-0808">Transferase</keyword>
<dbReference type="GO" id="GO:0005634">
    <property type="term" value="C:nucleus"/>
    <property type="evidence" value="ECO:0007669"/>
    <property type="project" value="UniProtKB-SubCell"/>
</dbReference>
<evidence type="ECO:0000256" key="7">
    <source>
        <dbReference type="ARBA" id="ARBA00022763"/>
    </source>
</evidence>
<keyword evidence="10" id="KW-0234">DNA repair</keyword>
<dbReference type="GO" id="GO:0000723">
    <property type="term" value="P:telomere maintenance"/>
    <property type="evidence" value="ECO:0007669"/>
    <property type="project" value="TreeGrafter"/>
</dbReference>
<dbReference type="AlphaFoldDB" id="A0A1B6GYW7"/>
<evidence type="ECO:0000256" key="8">
    <source>
        <dbReference type="ARBA" id="ARBA00022777"/>
    </source>
</evidence>
<protein>
    <recommendedName>
        <fullName evidence="3">non-specific serine/threonine protein kinase</fullName>
        <ecNumber evidence="3">2.7.11.1</ecNumber>
    </recommendedName>
</protein>
<keyword evidence="12" id="KW-0175">Coiled coil</keyword>
<dbReference type="InterPro" id="IPR011009">
    <property type="entry name" value="Kinase-like_dom_sf"/>
</dbReference>
<keyword evidence="11" id="KW-0539">Nucleus</keyword>
<dbReference type="SMART" id="SM01343">
    <property type="entry name" value="FATC"/>
    <property type="match status" value="1"/>
</dbReference>
<dbReference type="Pfam" id="PF23593">
    <property type="entry name" value="HEAT_ATR"/>
    <property type="match status" value="1"/>
</dbReference>
<keyword evidence="9" id="KW-0067">ATP-binding</keyword>
<evidence type="ECO:0000256" key="11">
    <source>
        <dbReference type="ARBA" id="ARBA00023242"/>
    </source>
</evidence>
<organism evidence="16">
    <name type="scientific">Cuerna arida</name>
    <dbReference type="NCBI Taxonomy" id="1464854"/>
    <lineage>
        <taxon>Eukaryota</taxon>
        <taxon>Metazoa</taxon>
        <taxon>Ecdysozoa</taxon>
        <taxon>Arthropoda</taxon>
        <taxon>Hexapoda</taxon>
        <taxon>Insecta</taxon>
        <taxon>Pterygota</taxon>
        <taxon>Neoptera</taxon>
        <taxon>Paraneoptera</taxon>
        <taxon>Hemiptera</taxon>
        <taxon>Auchenorrhyncha</taxon>
        <taxon>Membracoidea</taxon>
        <taxon>Cicadellidae</taxon>
        <taxon>Cicadellinae</taxon>
        <taxon>Proconiini</taxon>
        <taxon>Cuerna</taxon>
    </lineage>
</organism>
<dbReference type="EC" id="2.7.11.1" evidence="3"/>
<feature type="domain" description="PI3K/PI4K catalytic" evidence="13">
    <location>
        <begin position="293"/>
        <end position="602"/>
    </location>
</feature>
<sequence length="636" mass="73631">MAIYNDENVNIDMETNVNNYKSAVEVCRNWEKSVVCFAQYKYKYLRTFCDNPEFLTKTLEFQVDIIYYFGKSLEYGCEYIYQSMPRMLSIWLDFGTQLAQDCISIPNRNTSNLAERRATMDKMTTLIETFIERLPTYMFMTAFSQLISRICHPLKDCYKILRRVIIKIIIAYPQQALWMFLSVYKSPYTVRVKKCEDVLRSSEIQKEGALCQIISDFRDLFDKLIELGNKANPEKGAPISIKSFLGSLYRLVSSPSFSKVVIPLQKFRTISLPRSTSSYHNPFPEDMVYILGMKEEVVVLASLQKPKKLTFIGTDGKQYPMMCKPNDDLRLDSRMMEFNSIVNMYLQRDAEARDRGLYIRTYSAVPLSDTSGLIEWVPNLVGLRVVITSIYKQTGIAMPARKYKEICCSRNDPLSKKREVFLMKLLPCHPPVLREWYLRQFSHPTSWYLARTSLVRTLSVMSIVGFMLGLGDRHGENILLDSTCGDIVHVDFNCLFNKGERFDWPERVPFRLTHNLVNAMGPTGVEGLYRHSCEITTRVMRQQIDQLMSVVRPFCYDPLVSWNTDKNARDENAEMTNEKALEDIQNIESRLQGIVRTRNRAQSIPLSVEGQVRTLIAEATNIDNLCQMYIGWGPYL</sequence>
<dbReference type="InterPro" id="IPR003152">
    <property type="entry name" value="FATC_dom"/>
</dbReference>
<reference evidence="16" key="1">
    <citation type="submission" date="2015-11" db="EMBL/GenBank/DDBJ databases">
        <title>De novo transcriptome assembly of four potential Pierce s Disease insect vectors from Arizona vineyards.</title>
        <authorList>
            <person name="Tassone E.E."/>
        </authorList>
    </citation>
    <scope>NUCLEOTIDE SEQUENCE</scope>
</reference>
<evidence type="ECO:0000256" key="12">
    <source>
        <dbReference type="SAM" id="Coils"/>
    </source>
</evidence>
<keyword evidence="7" id="KW-0227">DNA damage</keyword>
<feature type="domain" description="FAT" evidence="14">
    <location>
        <begin position="1"/>
        <end position="186"/>
    </location>
</feature>
<keyword evidence="6" id="KW-0547">Nucleotide-binding</keyword>
<dbReference type="Gene3D" id="3.30.1010.10">
    <property type="entry name" value="Phosphatidylinositol 3-kinase Catalytic Subunit, Chain A, domain 4"/>
    <property type="match status" value="1"/>
</dbReference>
<dbReference type="InterPro" id="IPR014009">
    <property type="entry name" value="PIK_FAT"/>
</dbReference>
<dbReference type="GO" id="GO:0005694">
    <property type="term" value="C:chromosome"/>
    <property type="evidence" value="ECO:0007669"/>
    <property type="project" value="TreeGrafter"/>
</dbReference>